<dbReference type="SMART" id="SM00367">
    <property type="entry name" value="LRR_CC"/>
    <property type="match status" value="2"/>
</dbReference>
<keyword evidence="3" id="KW-1185">Reference proteome</keyword>
<dbReference type="Gene3D" id="3.90.1320.10">
    <property type="entry name" value="Outer-capsid protein sigma 3, large lobe"/>
    <property type="match status" value="1"/>
</dbReference>
<protein>
    <recommendedName>
        <fullName evidence="1">Neprosin PEP catalytic domain-containing protein</fullName>
    </recommendedName>
</protein>
<dbReference type="InterPro" id="IPR001611">
    <property type="entry name" value="Leu-rich_rpt"/>
</dbReference>
<gene>
    <name evidence="2" type="ORF">HID58_064502</name>
</gene>
<evidence type="ECO:0000313" key="2">
    <source>
        <dbReference type="EMBL" id="KAH0877108.1"/>
    </source>
</evidence>
<dbReference type="Pfam" id="PF14365">
    <property type="entry name" value="Neprosin_AP"/>
    <property type="match status" value="1"/>
</dbReference>
<evidence type="ECO:0000313" key="3">
    <source>
        <dbReference type="Proteomes" id="UP000824890"/>
    </source>
</evidence>
<feature type="domain" description="Neprosin PEP catalytic" evidence="1">
    <location>
        <begin position="168"/>
        <end position="427"/>
    </location>
</feature>
<dbReference type="InterPro" id="IPR004314">
    <property type="entry name" value="Neprosin"/>
</dbReference>
<sequence>MPELWNKVTWSWKKQLKKMKKMKERGQSDPQKLGDFKALTSWPSNPWQFQGTNTIIVAAFTMATALLLLSLCGGVSAATPVLTVHSSDGDVIDCVKKMDQPSLTNPLLKNHSFQDYPSGMTKTEEGGFGWQVWHRNGTACPHGTVPVQRVEAEAELSQGKYGPLIPDAAERATKGHQARFVEADLPIYGTRATLNVWNPVVESGDDFSLAQIWVTSGNYKNNDLNTIETGWQVYPNKYGDRQARLFTYWTIDAYISSGCYNHYCKGFVHVNRHVVLGGAIIGTSTFGGDQFDITLQIWKDPLSGHWWLGMGLTVVPIGYWPVELFTTLSAHASKVQWGGEVLYMNSTGLSNITQMGSGAFPGKGFRKAAYVCNMQIAEKNRSLLPPLDFQLGATQPDSYTAAKTHTRGPSGCGDHFYYGGPGPLRSSSFRSDPLAILFLFLGITNDSVRSIALLPKLEGLSNEYISKCSHLLRLKLGLCANISDKGIFHIGSKCSKLLELDLYRCAGFGDDGLAAISRGCKSLNRLSFYPTAVN</sequence>
<dbReference type="Gene3D" id="3.80.10.10">
    <property type="entry name" value="Ribonuclease Inhibitor"/>
    <property type="match status" value="1"/>
</dbReference>
<evidence type="ECO:0000259" key="1">
    <source>
        <dbReference type="PROSITE" id="PS52045"/>
    </source>
</evidence>
<dbReference type="PANTHER" id="PTHR31589:SF222">
    <property type="entry name" value="RRM DOMAIN-CONTAINING PROTEIN"/>
    <property type="match status" value="1"/>
</dbReference>
<dbReference type="InterPro" id="IPR032675">
    <property type="entry name" value="LRR_dom_sf"/>
</dbReference>
<name>A0ABQ7ZAH5_BRANA</name>
<dbReference type="EMBL" id="JAGKQM010000015">
    <property type="protein sequence ID" value="KAH0877108.1"/>
    <property type="molecule type" value="Genomic_DNA"/>
</dbReference>
<dbReference type="PANTHER" id="PTHR31589">
    <property type="entry name" value="PROTEIN, PUTATIVE (DUF239)-RELATED-RELATED"/>
    <property type="match status" value="1"/>
</dbReference>
<dbReference type="InterPro" id="IPR006553">
    <property type="entry name" value="Leu-rich_rpt_Cys-con_subtyp"/>
</dbReference>
<dbReference type="PROSITE" id="PS52045">
    <property type="entry name" value="NEPROSIN_PEP_CD"/>
    <property type="match status" value="1"/>
</dbReference>
<dbReference type="Proteomes" id="UP000824890">
    <property type="component" value="Unassembled WGS sequence"/>
</dbReference>
<dbReference type="Pfam" id="PF03080">
    <property type="entry name" value="Neprosin"/>
    <property type="match status" value="1"/>
</dbReference>
<dbReference type="SUPFAM" id="SSF52047">
    <property type="entry name" value="RNI-like"/>
    <property type="match status" value="1"/>
</dbReference>
<dbReference type="InterPro" id="IPR053168">
    <property type="entry name" value="Glutamic_endopeptidase"/>
</dbReference>
<comment type="caution">
    <text evidence="2">The sequence shown here is derived from an EMBL/GenBank/DDBJ whole genome shotgun (WGS) entry which is preliminary data.</text>
</comment>
<proteinExistence type="predicted"/>
<organism evidence="2 3">
    <name type="scientific">Brassica napus</name>
    <name type="common">Rape</name>
    <dbReference type="NCBI Taxonomy" id="3708"/>
    <lineage>
        <taxon>Eukaryota</taxon>
        <taxon>Viridiplantae</taxon>
        <taxon>Streptophyta</taxon>
        <taxon>Embryophyta</taxon>
        <taxon>Tracheophyta</taxon>
        <taxon>Spermatophyta</taxon>
        <taxon>Magnoliopsida</taxon>
        <taxon>eudicotyledons</taxon>
        <taxon>Gunneridae</taxon>
        <taxon>Pentapetalae</taxon>
        <taxon>rosids</taxon>
        <taxon>malvids</taxon>
        <taxon>Brassicales</taxon>
        <taxon>Brassicaceae</taxon>
        <taxon>Brassiceae</taxon>
        <taxon>Brassica</taxon>
    </lineage>
</organism>
<dbReference type="Pfam" id="PF13516">
    <property type="entry name" value="LRR_6"/>
    <property type="match status" value="2"/>
</dbReference>
<accession>A0ABQ7ZAH5</accession>
<dbReference type="InterPro" id="IPR025521">
    <property type="entry name" value="Neprosin_propep"/>
</dbReference>
<reference evidence="2 3" key="1">
    <citation type="submission" date="2021-05" db="EMBL/GenBank/DDBJ databases">
        <title>Genome Assembly of Synthetic Allotetraploid Brassica napus Reveals Homoeologous Exchanges between Subgenomes.</title>
        <authorList>
            <person name="Davis J.T."/>
        </authorList>
    </citation>
    <scope>NUCLEOTIDE SEQUENCE [LARGE SCALE GENOMIC DNA]</scope>
    <source>
        <strain evidence="3">cv. Da-Ae</strain>
        <tissue evidence="2">Seedling</tissue>
    </source>
</reference>